<keyword evidence="3" id="KW-1185">Reference proteome</keyword>
<keyword evidence="1" id="KW-0489">Methyltransferase</keyword>
<proteinExistence type="inferred from homology"/>
<name>A0ABR3GRE7_9PEZI</name>
<dbReference type="PANTHER" id="PTHR14614:SF152">
    <property type="entry name" value="PROTEIN-LYSINE N-METHYLTRANSFERASE EFM6"/>
    <property type="match status" value="1"/>
</dbReference>
<dbReference type="InterPro" id="IPR019410">
    <property type="entry name" value="Methyltransf_16"/>
</dbReference>
<dbReference type="PANTHER" id="PTHR14614">
    <property type="entry name" value="HEPATOCELLULAR CARCINOMA-ASSOCIATED ANTIGEN"/>
    <property type="match status" value="1"/>
</dbReference>
<comment type="caution">
    <text evidence="2">The sequence shown here is derived from an EMBL/GenBank/DDBJ whole genome shotgun (WGS) entry which is preliminary data.</text>
</comment>
<evidence type="ECO:0000313" key="2">
    <source>
        <dbReference type="EMBL" id="KAL0638460.1"/>
    </source>
</evidence>
<protein>
    <recommendedName>
        <fullName evidence="1">Protein-lysine N-methyltransferase EFM6</fullName>
        <ecNumber evidence="1">2.1.1.-</ecNumber>
    </recommendedName>
    <alternativeName>
        <fullName evidence="1">Elongation factor methyltransferase 6</fullName>
    </alternativeName>
</protein>
<gene>
    <name evidence="1 2" type="primary">EFM6</name>
    <name evidence="2" type="ORF">Q9L58_002396</name>
</gene>
<keyword evidence="1" id="KW-0949">S-adenosyl-L-methionine</keyword>
<feature type="binding site" evidence="1">
    <location>
        <position position="140"/>
    </location>
    <ligand>
        <name>S-adenosyl-L-methionine</name>
        <dbReference type="ChEBI" id="CHEBI:59789"/>
    </ligand>
</feature>
<comment type="similarity">
    <text evidence="1">Belongs to the class I-like SAM-binding methyltransferase superfamily. METTL21 family. EFM6 subfamily.</text>
</comment>
<sequence length="235" mass="26419">MDLFGDNSDSEVEPFGTDLVAPAPILQARITETTFDGLLDTPIKLHEDLTKGCGGQIWPAGETLTKYLLRRYKGSDLLKSKRIVELGAGSGLTGLAIAAGCELDNTEFFITDMDAMIDLIHRNVALNGFEDKIKVELLDWSKPIPESIANKPVDIILAADCVYYEPAFPLLEKTLIDLIGDNTVCFFCFKKRRRADLTFMKSIKKKLNVRELKDDPEHAKYDTDHQTYTRENIFL</sequence>
<comment type="subcellular location">
    <subcellularLocation>
        <location evidence="1">Cytoplasm</location>
    </subcellularLocation>
</comment>
<feature type="binding site" evidence="1">
    <location>
        <position position="159"/>
    </location>
    <ligand>
        <name>S-adenosyl-L-methionine</name>
        <dbReference type="ChEBI" id="CHEBI:59789"/>
    </ligand>
</feature>
<dbReference type="EMBL" id="JBBBZM010000021">
    <property type="protein sequence ID" value="KAL0638460.1"/>
    <property type="molecule type" value="Genomic_DNA"/>
</dbReference>
<reference evidence="2 3" key="1">
    <citation type="submission" date="2024-02" db="EMBL/GenBank/DDBJ databases">
        <title>Discinaceae phylogenomics.</title>
        <authorList>
            <person name="Dirks A.C."/>
            <person name="James T.Y."/>
        </authorList>
    </citation>
    <scope>NUCLEOTIDE SEQUENCE [LARGE SCALE GENOMIC DNA]</scope>
    <source>
        <strain evidence="2 3">ACD0624</strain>
    </source>
</reference>
<evidence type="ECO:0000256" key="1">
    <source>
        <dbReference type="HAMAP-Rule" id="MF_03198"/>
    </source>
</evidence>
<keyword evidence="1" id="KW-0808">Transferase</keyword>
<dbReference type="Proteomes" id="UP001447188">
    <property type="component" value="Unassembled WGS sequence"/>
</dbReference>
<organism evidence="2 3">
    <name type="scientific">Discina gigas</name>
    <dbReference type="NCBI Taxonomy" id="1032678"/>
    <lineage>
        <taxon>Eukaryota</taxon>
        <taxon>Fungi</taxon>
        <taxon>Dikarya</taxon>
        <taxon>Ascomycota</taxon>
        <taxon>Pezizomycotina</taxon>
        <taxon>Pezizomycetes</taxon>
        <taxon>Pezizales</taxon>
        <taxon>Discinaceae</taxon>
        <taxon>Discina</taxon>
    </lineage>
</organism>
<feature type="binding site" evidence="1">
    <location>
        <position position="58"/>
    </location>
    <ligand>
        <name>S-adenosyl-L-methionine</name>
        <dbReference type="ChEBI" id="CHEBI:59789"/>
    </ligand>
</feature>
<keyword evidence="1" id="KW-0963">Cytoplasm</keyword>
<dbReference type="InterPro" id="IPR033684">
    <property type="entry name" value="EFM6"/>
</dbReference>
<comment type="function">
    <text evidence="1">S-adenosyl-L-methionine-dependent protein-lysine N-methyltransferase that methylates elongation factor 1-alpha.</text>
</comment>
<feature type="binding site" evidence="1">
    <location>
        <begin position="87"/>
        <end position="89"/>
    </location>
    <ligand>
        <name>S-adenosyl-L-methionine</name>
        <dbReference type="ChEBI" id="CHEBI:59789"/>
    </ligand>
</feature>
<dbReference type="Gene3D" id="3.40.50.150">
    <property type="entry name" value="Vaccinia Virus protein VP39"/>
    <property type="match status" value="1"/>
</dbReference>
<accession>A0ABR3GRE7</accession>
<evidence type="ECO:0000313" key="3">
    <source>
        <dbReference type="Proteomes" id="UP001447188"/>
    </source>
</evidence>
<dbReference type="CDD" id="cd02440">
    <property type="entry name" value="AdoMet_MTases"/>
    <property type="match status" value="1"/>
</dbReference>
<dbReference type="HAMAP" id="MF_03198">
    <property type="entry name" value="Methyltr_EFM6"/>
    <property type="match status" value="1"/>
</dbReference>
<dbReference type="Pfam" id="PF10294">
    <property type="entry name" value="Methyltransf_16"/>
    <property type="match status" value="1"/>
</dbReference>
<feature type="binding site" evidence="1">
    <location>
        <position position="112"/>
    </location>
    <ligand>
        <name>S-adenosyl-L-methionine</name>
        <dbReference type="ChEBI" id="CHEBI:59789"/>
    </ligand>
</feature>
<dbReference type="InterPro" id="IPR029063">
    <property type="entry name" value="SAM-dependent_MTases_sf"/>
</dbReference>
<dbReference type="SUPFAM" id="SSF53335">
    <property type="entry name" value="S-adenosyl-L-methionine-dependent methyltransferases"/>
    <property type="match status" value="1"/>
</dbReference>
<dbReference type="EC" id="2.1.1.-" evidence="1"/>